<dbReference type="Gene3D" id="2.40.50.140">
    <property type="entry name" value="Nucleic acid-binding proteins"/>
    <property type="match status" value="1"/>
</dbReference>
<dbReference type="OrthoDB" id="10249565at2759"/>
<reference evidence="5 6" key="1">
    <citation type="journal article" date="2012" name="Nucleic Acids Res.">
        <title>Sequencing of the smallest Apicomplexan genome from the human pathogen Babesia microti.</title>
        <authorList>
            <person name="Cornillot E."/>
            <person name="Hadj-Kaddour K."/>
            <person name="Dassouli A."/>
            <person name="Noel B."/>
            <person name="Ranwez V."/>
            <person name="Vacherie B."/>
            <person name="Augagneur Y."/>
            <person name="Bres V."/>
            <person name="Duclos A."/>
            <person name="Randazzo S."/>
            <person name="Carcy B."/>
            <person name="Debierre-Grockiego F."/>
            <person name="Delbecq S."/>
            <person name="Moubri-Menage K."/>
            <person name="Shams-Eldin H."/>
            <person name="Usmani-Brown S."/>
            <person name="Bringaud F."/>
            <person name="Wincker P."/>
            <person name="Vivares C.P."/>
            <person name="Schwarz R.T."/>
            <person name="Schetters T.P."/>
            <person name="Krause P.J."/>
            <person name="Gorenflot A."/>
            <person name="Berry V."/>
            <person name="Barbe V."/>
            <person name="Ben Mamoun C."/>
        </authorList>
    </citation>
    <scope>NUCLEOTIDE SEQUENCE [LARGE SCALE GENOMIC DNA]</scope>
    <source>
        <strain evidence="5 6">RI</strain>
    </source>
</reference>
<dbReference type="RefSeq" id="XP_012647899.1">
    <property type="nucleotide sequence ID" value="XM_012792445.1"/>
</dbReference>
<dbReference type="GO" id="GO:0005666">
    <property type="term" value="C:RNA polymerase III complex"/>
    <property type="evidence" value="ECO:0007669"/>
    <property type="project" value="TreeGrafter"/>
</dbReference>
<sequence>MVLFEDRFIVRGIDNSKYERVTRITAKSTGFDAEIVLDVNSDLFPVRENTTLHILLTNNLSTGDSGNIEEINDFGSLVGNYEYAMYGKIFKFEEISSERRCLYTSFGGLLMSLTADKQVILDLELDMRIYLLAQRVDYRN</sequence>
<dbReference type="GeneID" id="24423914"/>
<name>I7IPX1_BABMR</name>
<dbReference type="InterPro" id="IPR005570">
    <property type="entry name" value="RPABC3"/>
</dbReference>
<dbReference type="KEGG" id="bmic:BMR1_02g00620"/>
<dbReference type="Pfam" id="PF03870">
    <property type="entry name" value="RNA_pol_Rpb8"/>
    <property type="match status" value="1"/>
</dbReference>
<dbReference type="GO" id="GO:0006351">
    <property type="term" value="P:DNA-templated transcription"/>
    <property type="evidence" value="ECO:0007669"/>
    <property type="project" value="UniProtKB-UniRule"/>
</dbReference>
<evidence type="ECO:0000313" key="6">
    <source>
        <dbReference type="Proteomes" id="UP000002899"/>
    </source>
</evidence>
<keyword evidence="3 4" id="KW-0539">Nucleus</keyword>
<dbReference type="PANTHER" id="PTHR10917:SF0">
    <property type="entry name" value="DNA-DIRECTED RNA POLYMERASES I, II, AND III SUBUNIT RPABC3"/>
    <property type="match status" value="1"/>
</dbReference>
<dbReference type="Proteomes" id="UP000002899">
    <property type="component" value="Chromosome II"/>
</dbReference>
<reference evidence="5 6" key="2">
    <citation type="journal article" date="2013" name="PLoS ONE">
        <title>Whole genome mapping and re-organization of the nuclear and mitochondrial genomes of Babesia microti isolates.</title>
        <authorList>
            <person name="Cornillot E."/>
            <person name="Dassouli A."/>
            <person name="Garg A."/>
            <person name="Pachikara N."/>
            <person name="Randazzo S."/>
            <person name="Depoix D."/>
            <person name="Carcy B."/>
            <person name="Delbecq S."/>
            <person name="Frutos R."/>
            <person name="Silva J.C."/>
            <person name="Sutton R."/>
            <person name="Krause P.J."/>
            <person name="Mamoun C.B."/>
        </authorList>
    </citation>
    <scope>NUCLEOTIDE SEQUENCE [LARGE SCALE GENOMIC DNA]</scope>
    <source>
        <strain evidence="5 6">RI</strain>
    </source>
</reference>
<dbReference type="VEuPathDB" id="PiroplasmaDB:BMR1_02g00620"/>
<dbReference type="OMA" id="KEDDKGW"/>
<comment type="similarity">
    <text evidence="2 4">Belongs to the eukaryotic RPB8 RNA polymerase subunit family.</text>
</comment>
<evidence type="ECO:0000256" key="1">
    <source>
        <dbReference type="ARBA" id="ARBA00004123"/>
    </source>
</evidence>
<dbReference type="InterPro" id="IPR012340">
    <property type="entry name" value="NA-bd_OB-fold"/>
</dbReference>
<evidence type="ECO:0000256" key="3">
    <source>
        <dbReference type="ARBA" id="ARBA00023242"/>
    </source>
</evidence>
<protein>
    <recommendedName>
        <fullName evidence="4">DNA-directed RNA polymerases I, II, and III subunit RPABC3</fullName>
    </recommendedName>
</protein>
<dbReference type="GO" id="GO:0005736">
    <property type="term" value="C:RNA polymerase I complex"/>
    <property type="evidence" value="ECO:0007669"/>
    <property type="project" value="TreeGrafter"/>
</dbReference>
<dbReference type="AlphaFoldDB" id="I7IPX1"/>
<proteinExistence type="inferred from homology"/>
<dbReference type="GO" id="GO:0003899">
    <property type="term" value="F:DNA-directed RNA polymerase activity"/>
    <property type="evidence" value="ECO:0007669"/>
    <property type="project" value="UniProtKB-UniRule"/>
</dbReference>
<keyword evidence="5" id="KW-0804">Transcription</keyword>
<comment type="function">
    <text evidence="4">DNA-dependent RNA polymerase catalyzes the transcription of DNA into RNA using the four ribonucleoside triphosphates as substrates. Common component of RNA polymerases I, II and III which synthesize ribosomal RNA precursors, mRNA precursors and many functional non-coding RNAs, and small RNAs, such as 5S rRNA and tRNAs, respectively.</text>
</comment>
<evidence type="ECO:0000256" key="4">
    <source>
        <dbReference type="PIRNR" id="PIRNR000779"/>
    </source>
</evidence>
<dbReference type="PANTHER" id="PTHR10917">
    <property type="entry name" value="DNA-DIRECTED RNA POLYMERASES I, II, AND III SUBUNIT RPABC3"/>
    <property type="match status" value="1"/>
</dbReference>
<dbReference type="PIRSF" id="PIRSF000779">
    <property type="entry name" value="RNA_pol_Rpb8"/>
    <property type="match status" value="1"/>
</dbReference>
<evidence type="ECO:0000256" key="2">
    <source>
        <dbReference type="ARBA" id="ARBA00008912"/>
    </source>
</evidence>
<keyword evidence="5" id="KW-0240">DNA-directed RNA polymerase</keyword>
<gene>
    <name evidence="5" type="ORF">BMR1_02g00620</name>
</gene>
<dbReference type="SMART" id="SM00658">
    <property type="entry name" value="RPOL8c"/>
    <property type="match status" value="1"/>
</dbReference>
<organism evidence="5 6">
    <name type="scientific">Babesia microti (strain RI)</name>
    <dbReference type="NCBI Taxonomy" id="1133968"/>
    <lineage>
        <taxon>Eukaryota</taxon>
        <taxon>Sar</taxon>
        <taxon>Alveolata</taxon>
        <taxon>Apicomplexa</taxon>
        <taxon>Aconoidasida</taxon>
        <taxon>Piroplasmida</taxon>
        <taxon>Babesiidae</taxon>
        <taxon>Babesia</taxon>
    </lineage>
</organism>
<keyword evidence="6" id="KW-1185">Reference proteome</keyword>
<evidence type="ECO:0000313" key="5">
    <source>
        <dbReference type="EMBL" id="CCF73290.1"/>
    </source>
</evidence>
<comment type="subcellular location">
    <subcellularLocation>
        <location evidence="1">Nucleus</location>
    </subcellularLocation>
</comment>
<dbReference type="GO" id="GO:0005665">
    <property type="term" value="C:RNA polymerase II, core complex"/>
    <property type="evidence" value="ECO:0007669"/>
    <property type="project" value="UniProtKB-UniRule"/>
</dbReference>
<reference evidence="5 6" key="3">
    <citation type="journal article" date="2016" name="Sci. Rep.">
        <title>Genome-wide diversity and gene expression profiling of Babesia microti isolates identify polymorphic genes that mediate host-pathogen interactions.</title>
        <authorList>
            <person name="Silva J.C."/>
            <person name="Cornillot E."/>
            <person name="McCracken C."/>
            <person name="Usmani-Brown S."/>
            <person name="Dwivedi A."/>
            <person name="Ifeonu O.O."/>
            <person name="Crabtree J."/>
            <person name="Gotia H.T."/>
            <person name="Virji A.Z."/>
            <person name="Reynes C."/>
            <person name="Colinge J."/>
            <person name="Kumar V."/>
            <person name="Lawres L."/>
            <person name="Pazzi J.E."/>
            <person name="Pablo J.V."/>
            <person name="Hung C."/>
            <person name="Brancato J."/>
            <person name="Kumari P."/>
            <person name="Orvis J."/>
            <person name="Tretina K."/>
            <person name="Chibucos M."/>
            <person name="Ott S."/>
            <person name="Sadzewicz L."/>
            <person name="Sengamalay N."/>
            <person name="Shetty A.C."/>
            <person name="Su Q."/>
            <person name="Tallon L."/>
            <person name="Fraser C.M."/>
            <person name="Frutos R."/>
            <person name="Molina D.M."/>
            <person name="Krause P.J."/>
            <person name="Ben Mamoun C."/>
        </authorList>
    </citation>
    <scope>NUCLEOTIDE SEQUENCE [LARGE SCALE GENOMIC DNA]</scope>
    <source>
        <strain evidence="5 6">RI</strain>
    </source>
</reference>
<dbReference type="EMBL" id="FO082872">
    <property type="protein sequence ID" value="CCF73290.1"/>
    <property type="molecule type" value="Genomic_DNA"/>
</dbReference>
<dbReference type="SUPFAM" id="SSF50249">
    <property type="entry name" value="Nucleic acid-binding proteins"/>
    <property type="match status" value="1"/>
</dbReference>
<accession>I7IPX1</accession>